<dbReference type="OMA" id="ANIITWA"/>
<evidence type="ECO:0000256" key="5">
    <source>
        <dbReference type="ARBA" id="ARBA00022692"/>
    </source>
</evidence>
<evidence type="ECO:0000256" key="10">
    <source>
        <dbReference type="ARBA" id="ARBA00022989"/>
    </source>
</evidence>
<gene>
    <name evidence="19" type="ORF">NEMVEDRAFT_v1g104199</name>
</gene>
<keyword evidence="17" id="KW-0479">Metal-binding</keyword>
<dbReference type="Gene3D" id="3.30.200.20">
    <property type="entry name" value="Phosphorylase Kinase, domain 1"/>
    <property type="match status" value="1"/>
</dbReference>
<dbReference type="PRINTS" id="PR00653">
    <property type="entry name" value="ACTIVIN2R"/>
</dbReference>
<reference evidence="19 20" key="1">
    <citation type="journal article" date="2007" name="Science">
        <title>Sea anemone genome reveals ancestral eumetazoan gene repertoire and genomic organization.</title>
        <authorList>
            <person name="Putnam N.H."/>
            <person name="Srivastava M."/>
            <person name="Hellsten U."/>
            <person name="Dirks B."/>
            <person name="Chapman J."/>
            <person name="Salamov A."/>
            <person name="Terry A."/>
            <person name="Shapiro H."/>
            <person name="Lindquist E."/>
            <person name="Kapitonov V.V."/>
            <person name="Jurka J."/>
            <person name="Genikhovich G."/>
            <person name="Grigoriev I.V."/>
            <person name="Lucas S.M."/>
            <person name="Steele R.E."/>
            <person name="Finnerty J.R."/>
            <person name="Technau U."/>
            <person name="Martindale M.Q."/>
            <person name="Rokhsar D.S."/>
        </authorList>
    </citation>
    <scope>NUCLEOTIDE SEQUENCE [LARGE SCALE GENOMIC DNA]</scope>
    <source>
        <strain evidence="20">CH2 X CH6</strain>
    </source>
</reference>
<dbReference type="FunFam" id="1.10.510.10:FF:000487">
    <property type="entry name" value="Anti-Muellerian hormone type-2 receptor"/>
    <property type="match status" value="1"/>
</dbReference>
<evidence type="ECO:0000256" key="4">
    <source>
        <dbReference type="ARBA" id="ARBA00022679"/>
    </source>
</evidence>
<comment type="catalytic activity">
    <reaction evidence="14">
        <text>L-seryl-[receptor-protein] + ATP = O-phospho-L-seryl-[receptor-protein] + ADP + H(+)</text>
        <dbReference type="Rhea" id="RHEA:18673"/>
        <dbReference type="Rhea" id="RHEA-COMP:11022"/>
        <dbReference type="Rhea" id="RHEA-COMP:11023"/>
        <dbReference type="ChEBI" id="CHEBI:15378"/>
        <dbReference type="ChEBI" id="CHEBI:29999"/>
        <dbReference type="ChEBI" id="CHEBI:30616"/>
        <dbReference type="ChEBI" id="CHEBI:83421"/>
        <dbReference type="ChEBI" id="CHEBI:456216"/>
        <dbReference type="EC" id="2.7.11.30"/>
    </reaction>
</comment>
<dbReference type="InterPro" id="IPR000719">
    <property type="entry name" value="Prot_kinase_dom"/>
</dbReference>
<keyword evidence="4 17" id="KW-0808">Transferase</keyword>
<evidence type="ECO:0000256" key="3">
    <source>
        <dbReference type="ARBA" id="ARBA00022527"/>
    </source>
</evidence>
<keyword evidence="10 17" id="KW-1133">Transmembrane helix</keyword>
<dbReference type="CDD" id="cd14054">
    <property type="entry name" value="STKc_BMPR2_AMHR2"/>
    <property type="match status" value="1"/>
</dbReference>
<accession>A7S4E9</accession>
<dbReference type="InterPro" id="IPR011009">
    <property type="entry name" value="Kinase-like_dom_sf"/>
</dbReference>
<keyword evidence="17" id="KW-0460">Magnesium</keyword>
<name>A7S4E9_NEMVE</name>
<dbReference type="PROSITE" id="PS00107">
    <property type="entry name" value="PROTEIN_KINASE_ATP"/>
    <property type="match status" value="1"/>
</dbReference>
<dbReference type="InParanoid" id="A7S4E9"/>
<evidence type="ECO:0000256" key="11">
    <source>
        <dbReference type="ARBA" id="ARBA00023136"/>
    </source>
</evidence>
<protein>
    <recommendedName>
        <fullName evidence="17">Serine/threonine-protein kinase receptor</fullName>
        <ecNumber evidence="17">2.7.11.30</ecNumber>
    </recommendedName>
</protein>
<feature type="binding site" evidence="16">
    <location>
        <position position="124"/>
    </location>
    <ligand>
        <name>ATP</name>
        <dbReference type="ChEBI" id="CHEBI:30616"/>
    </ligand>
</feature>
<evidence type="ECO:0000256" key="13">
    <source>
        <dbReference type="ARBA" id="ARBA00023180"/>
    </source>
</evidence>
<organism evidence="19 20">
    <name type="scientific">Nematostella vectensis</name>
    <name type="common">Starlet sea anemone</name>
    <dbReference type="NCBI Taxonomy" id="45351"/>
    <lineage>
        <taxon>Eukaryota</taxon>
        <taxon>Metazoa</taxon>
        <taxon>Cnidaria</taxon>
        <taxon>Anthozoa</taxon>
        <taxon>Hexacorallia</taxon>
        <taxon>Actiniaria</taxon>
        <taxon>Edwardsiidae</taxon>
        <taxon>Nematostella</taxon>
    </lineage>
</organism>
<dbReference type="GO" id="GO:0071363">
    <property type="term" value="P:cellular response to growth factor stimulus"/>
    <property type="evidence" value="ECO:0000318"/>
    <property type="project" value="GO_Central"/>
</dbReference>
<dbReference type="Gene3D" id="1.10.510.10">
    <property type="entry name" value="Transferase(Phosphotransferase) domain 1"/>
    <property type="match status" value="1"/>
</dbReference>
<keyword evidence="8 17" id="KW-0418">Kinase</keyword>
<dbReference type="AlphaFoldDB" id="A7S4E9"/>
<dbReference type="eggNOG" id="KOG3653">
    <property type="taxonomic scope" value="Eukaryota"/>
</dbReference>
<evidence type="ECO:0000256" key="15">
    <source>
        <dbReference type="ARBA" id="ARBA00048773"/>
    </source>
</evidence>
<evidence type="ECO:0000256" key="2">
    <source>
        <dbReference type="ARBA" id="ARBA00009605"/>
    </source>
</evidence>
<evidence type="ECO:0000259" key="18">
    <source>
        <dbReference type="PROSITE" id="PS50011"/>
    </source>
</evidence>
<dbReference type="GO" id="GO:0005024">
    <property type="term" value="F:transforming growth factor beta receptor activity"/>
    <property type="evidence" value="ECO:0000318"/>
    <property type="project" value="GO_Central"/>
</dbReference>
<evidence type="ECO:0000256" key="12">
    <source>
        <dbReference type="ARBA" id="ARBA00023170"/>
    </source>
</evidence>
<dbReference type="InterPro" id="IPR000333">
    <property type="entry name" value="TGFB_receptor"/>
</dbReference>
<dbReference type="InterPro" id="IPR017441">
    <property type="entry name" value="Protein_kinase_ATP_BS"/>
</dbReference>
<keyword evidence="7 16" id="KW-0547">Nucleotide-binding</keyword>
<keyword evidence="17" id="KW-0464">Manganese</keyword>
<dbReference type="EMBL" id="DS469578">
    <property type="protein sequence ID" value="EDO41379.1"/>
    <property type="molecule type" value="Genomic_DNA"/>
</dbReference>
<evidence type="ECO:0000256" key="8">
    <source>
        <dbReference type="ARBA" id="ARBA00022777"/>
    </source>
</evidence>
<dbReference type="STRING" id="45351.A7S4E9"/>
<dbReference type="Pfam" id="PF00069">
    <property type="entry name" value="Pkinase"/>
    <property type="match status" value="1"/>
</dbReference>
<keyword evidence="6" id="KW-0732">Signal</keyword>
<dbReference type="SMR" id="A7S4E9"/>
<keyword evidence="5 17" id="KW-0812">Transmembrane</keyword>
<keyword evidence="20" id="KW-1185">Reference proteome</keyword>
<evidence type="ECO:0000313" key="20">
    <source>
        <dbReference type="Proteomes" id="UP000001593"/>
    </source>
</evidence>
<evidence type="ECO:0000256" key="16">
    <source>
        <dbReference type="PROSITE-ProRule" id="PRU10141"/>
    </source>
</evidence>
<keyword evidence="11 17" id="KW-0472">Membrane</keyword>
<proteinExistence type="inferred from homology"/>
<dbReference type="PANTHER" id="PTHR23255">
    <property type="entry name" value="TRANSFORMING GROWTH FACTOR-BETA RECEPTOR TYPE I AND II"/>
    <property type="match status" value="1"/>
</dbReference>
<dbReference type="HOGENOM" id="CLU_000288_8_4_1"/>
<keyword evidence="3 17" id="KW-0723">Serine/threonine-protein kinase</keyword>
<dbReference type="PANTHER" id="PTHR23255:SF100">
    <property type="entry name" value="RECEPTOR PROTEIN SERINE_THREONINE KINASE"/>
    <property type="match status" value="1"/>
</dbReference>
<feature type="domain" description="Protein kinase" evidence="18">
    <location>
        <begin position="97"/>
        <end position="387"/>
    </location>
</feature>
<dbReference type="Proteomes" id="UP000001593">
    <property type="component" value="Unassembled WGS sequence"/>
</dbReference>
<dbReference type="PROSITE" id="PS50011">
    <property type="entry name" value="PROTEIN_KINASE_DOM"/>
    <property type="match status" value="1"/>
</dbReference>
<sequence length="387" mass="43879">MAKSKNISGFCCCDTDYCNKNFTIVEYKEKVVPTRTTVHLTSNINIIVGIVLATLLLITILVLFFWHYNNRKKHKYSRPDKSLEKEPQGPSLDLSQLTLGQLIGQGRYGTVWKGTMFNEVMAVKVFGAEHRLFWQAEKDLFSALDHHPSILRFFAACERETNSSPEYLLLSEYHPRGSLQNYLRQHSVCWREMCIMGSSMSAGLAFLHQDANKPSFAHRDINSKNILVKVDGSCVLADFGFAMNVSDATKPADDGTLITEVGTLRYMAPEVLDGAVNLHDIQGALKQIDVYAMSLVIWEVSMRCEDIFGKQVPPYKAPFEAELGPMITSEHMHTYVVQKKLRPGFPDAWKRNHSGLRFLKETIEDCWDQDGDARLLALCIKDRMSDL</sequence>
<feature type="non-terminal residue" evidence="19">
    <location>
        <position position="387"/>
    </location>
</feature>
<dbReference type="SUPFAM" id="SSF56112">
    <property type="entry name" value="Protein kinase-like (PK-like)"/>
    <property type="match status" value="1"/>
</dbReference>
<dbReference type="GO" id="GO:0005886">
    <property type="term" value="C:plasma membrane"/>
    <property type="evidence" value="ECO:0000318"/>
    <property type="project" value="GO_Central"/>
</dbReference>
<dbReference type="GO" id="GO:0046872">
    <property type="term" value="F:metal ion binding"/>
    <property type="evidence" value="ECO:0007669"/>
    <property type="project" value="UniProtKB-KW"/>
</dbReference>
<evidence type="ECO:0000256" key="17">
    <source>
        <dbReference type="RuleBase" id="RU361271"/>
    </source>
</evidence>
<evidence type="ECO:0000256" key="1">
    <source>
        <dbReference type="ARBA" id="ARBA00004479"/>
    </source>
</evidence>
<evidence type="ECO:0000313" key="19">
    <source>
        <dbReference type="EMBL" id="EDO41379.1"/>
    </source>
</evidence>
<evidence type="ECO:0000256" key="9">
    <source>
        <dbReference type="ARBA" id="ARBA00022840"/>
    </source>
</evidence>
<comment type="cofactor">
    <cofactor evidence="17">
        <name>Mg(2+)</name>
        <dbReference type="ChEBI" id="CHEBI:18420"/>
    </cofactor>
    <cofactor evidence="17">
        <name>Mn(2+)</name>
        <dbReference type="ChEBI" id="CHEBI:29035"/>
    </cofactor>
</comment>
<dbReference type="GO" id="GO:0030509">
    <property type="term" value="P:BMP signaling pathway"/>
    <property type="evidence" value="ECO:0000318"/>
    <property type="project" value="GO_Central"/>
</dbReference>
<dbReference type="PhylomeDB" id="A7S4E9"/>
<keyword evidence="12 17" id="KW-0675">Receptor</keyword>
<comment type="similarity">
    <text evidence="2 17">Belongs to the protein kinase superfamily. TKL Ser/Thr protein kinase family. TGFB receptor subfamily.</text>
</comment>
<dbReference type="FunFam" id="3.30.200.20:FF:000958">
    <property type="entry name" value="Receptor protein serine/threonine kinase"/>
    <property type="match status" value="1"/>
</dbReference>
<dbReference type="GO" id="GO:0005524">
    <property type="term" value="F:ATP binding"/>
    <property type="evidence" value="ECO:0007669"/>
    <property type="project" value="UniProtKB-UniRule"/>
</dbReference>
<comment type="subcellular location">
    <subcellularLocation>
        <location evidence="1 17">Membrane</location>
        <topology evidence="1 17">Single-pass type I membrane protein</topology>
    </subcellularLocation>
</comment>
<feature type="transmembrane region" description="Helical" evidence="17">
    <location>
        <begin position="44"/>
        <end position="68"/>
    </location>
</feature>
<evidence type="ECO:0000256" key="6">
    <source>
        <dbReference type="ARBA" id="ARBA00022729"/>
    </source>
</evidence>
<evidence type="ECO:0000256" key="7">
    <source>
        <dbReference type="ARBA" id="ARBA00022741"/>
    </source>
</evidence>
<dbReference type="EC" id="2.7.11.30" evidence="17"/>
<dbReference type="GO" id="GO:0043235">
    <property type="term" value="C:receptor complex"/>
    <property type="evidence" value="ECO:0000318"/>
    <property type="project" value="GO_Central"/>
</dbReference>
<evidence type="ECO:0000256" key="14">
    <source>
        <dbReference type="ARBA" id="ARBA00047681"/>
    </source>
</evidence>
<comment type="catalytic activity">
    <reaction evidence="15 17">
        <text>L-threonyl-[receptor-protein] + ATP = O-phospho-L-threonyl-[receptor-protein] + ADP + H(+)</text>
        <dbReference type="Rhea" id="RHEA:44880"/>
        <dbReference type="Rhea" id="RHEA-COMP:11024"/>
        <dbReference type="Rhea" id="RHEA-COMP:11025"/>
        <dbReference type="ChEBI" id="CHEBI:15378"/>
        <dbReference type="ChEBI" id="CHEBI:30013"/>
        <dbReference type="ChEBI" id="CHEBI:30616"/>
        <dbReference type="ChEBI" id="CHEBI:61977"/>
        <dbReference type="ChEBI" id="CHEBI:456216"/>
        <dbReference type="EC" id="2.7.11.30"/>
    </reaction>
</comment>
<keyword evidence="9 16" id="KW-0067">ATP-binding</keyword>
<keyword evidence="13" id="KW-0325">Glycoprotein</keyword>